<gene>
    <name evidence="3" type="ORF">BDV29DRAFT_187151</name>
</gene>
<dbReference type="AlphaFoldDB" id="A0A5N5XH33"/>
<evidence type="ECO:0000256" key="2">
    <source>
        <dbReference type="ARBA" id="ARBA00023002"/>
    </source>
</evidence>
<dbReference type="PANTHER" id="PTHR43008">
    <property type="entry name" value="BENZIL REDUCTASE"/>
    <property type="match status" value="1"/>
</dbReference>
<dbReference type="PANTHER" id="PTHR43008:SF8">
    <property type="entry name" value="BENZIL REDUCTASE ((S)-BENZOIN FORMING) IRC24"/>
    <property type="match status" value="1"/>
</dbReference>
<evidence type="ECO:0000313" key="4">
    <source>
        <dbReference type="Proteomes" id="UP000326565"/>
    </source>
</evidence>
<dbReference type="InterPro" id="IPR002347">
    <property type="entry name" value="SDR_fam"/>
</dbReference>
<dbReference type="OrthoDB" id="1933717at2759"/>
<reference evidence="3 4" key="1">
    <citation type="submission" date="2019-04" db="EMBL/GenBank/DDBJ databases">
        <title>Friends and foes A comparative genomics study of 23 Aspergillus species from section Flavi.</title>
        <authorList>
            <consortium name="DOE Joint Genome Institute"/>
            <person name="Kjaerbolling I."/>
            <person name="Vesth T."/>
            <person name="Frisvad J.C."/>
            <person name="Nybo J.L."/>
            <person name="Theobald S."/>
            <person name="Kildgaard S."/>
            <person name="Isbrandt T."/>
            <person name="Kuo A."/>
            <person name="Sato A."/>
            <person name="Lyhne E.K."/>
            <person name="Kogle M.E."/>
            <person name="Wiebenga A."/>
            <person name="Kun R.S."/>
            <person name="Lubbers R.J."/>
            <person name="Makela M.R."/>
            <person name="Barry K."/>
            <person name="Chovatia M."/>
            <person name="Clum A."/>
            <person name="Daum C."/>
            <person name="Haridas S."/>
            <person name="He G."/>
            <person name="LaButti K."/>
            <person name="Lipzen A."/>
            <person name="Mondo S."/>
            <person name="Riley R."/>
            <person name="Salamov A."/>
            <person name="Simmons B.A."/>
            <person name="Magnuson J.K."/>
            <person name="Henrissat B."/>
            <person name="Mortensen U.H."/>
            <person name="Larsen T.O."/>
            <person name="Devries R.P."/>
            <person name="Grigoriev I.V."/>
            <person name="Machida M."/>
            <person name="Baker S.E."/>
            <person name="Andersen M.R."/>
        </authorList>
    </citation>
    <scope>NUCLEOTIDE SEQUENCE [LARGE SCALE GENOMIC DNA]</scope>
    <source>
        <strain evidence="3 4">CBS 151.66</strain>
    </source>
</reference>
<evidence type="ECO:0008006" key="5">
    <source>
        <dbReference type="Google" id="ProtNLM"/>
    </source>
</evidence>
<organism evidence="3 4">
    <name type="scientific">Aspergillus leporis</name>
    <dbReference type="NCBI Taxonomy" id="41062"/>
    <lineage>
        <taxon>Eukaryota</taxon>
        <taxon>Fungi</taxon>
        <taxon>Dikarya</taxon>
        <taxon>Ascomycota</taxon>
        <taxon>Pezizomycotina</taxon>
        <taxon>Eurotiomycetes</taxon>
        <taxon>Eurotiomycetidae</taxon>
        <taxon>Eurotiales</taxon>
        <taxon>Aspergillaceae</taxon>
        <taxon>Aspergillus</taxon>
        <taxon>Aspergillus subgen. Circumdati</taxon>
    </lineage>
</organism>
<keyword evidence="4" id="KW-1185">Reference proteome</keyword>
<dbReference type="SUPFAM" id="SSF51735">
    <property type="entry name" value="NAD(P)-binding Rossmann-fold domains"/>
    <property type="match status" value="1"/>
</dbReference>
<dbReference type="InterPro" id="IPR036291">
    <property type="entry name" value="NAD(P)-bd_dom_sf"/>
</dbReference>
<evidence type="ECO:0000313" key="3">
    <source>
        <dbReference type="EMBL" id="KAB8079467.1"/>
    </source>
</evidence>
<dbReference type="GO" id="GO:0016616">
    <property type="term" value="F:oxidoreductase activity, acting on the CH-OH group of donors, NAD or NADP as acceptor"/>
    <property type="evidence" value="ECO:0007669"/>
    <property type="project" value="UniProtKB-ARBA"/>
</dbReference>
<sequence>MSEHDKFYFEVKALLRSTKAYTILLGGRNLDKANTAAKEAQREYPQSGSVTKTIQIDVEEDDSISTTFEHVAKEYGRVDALINNAGAMLDPKFYSGNIAMREMWSKTWNVNTAGTHILTHTFVPILLESRTRDLSSSRVSPAKGWPKKEPGLGAYRSSKAEDGVKVFCVSSGFLATGLGVDQELNKRLGALDPTRYWGGICARCG</sequence>
<comment type="similarity">
    <text evidence="1">Belongs to the short-chain dehydrogenases/reductases (SDR) family.</text>
</comment>
<dbReference type="Gene3D" id="3.40.50.720">
    <property type="entry name" value="NAD(P)-binding Rossmann-like Domain"/>
    <property type="match status" value="1"/>
</dbReference>
<protein>
    <recommendedName>
        <fullName evidence="5">NAD(P)-binding protein</fullName>
    </recommendedName>
</protein>
<dbReference type="GO" id="GO:0050664">
    <property type="term" value="F:oxidoreductase activity, acting on NAD(P)H, oxygen as acceptor"/>
    <property type="evidence" value="ECO:0007669"/>
    <property type="project" value="TreeGrafter"/>
</dbReference>
<dbReference type="Proteomes" id="UP000326565">
    <property type="component" value="Unassembled WGS sequence"/>
</dbReference>
<accession>A0A5N5XH33</accession>
<keyword evidence="2" id="KW-0560">Oxidoreductase</keyword>
<name>A0A5N5XH33_9EURO</name>
<dbReference type="Pfam" id="PF00106">
    <property type="entry name" value="adh_short"/>
    <property type="match status" value="1"/>
</dbReference>
<proteinExistence type="inferred from homology"/>
<evidence type="ECO:0000256" key="1">
    <source>
        <dbReference type="ARBA" id="ARBA00006484"/>
    </source>
</evidence>
<dbReference type="EMBL" id="ML732150">
    <property type="protein sequence ID" value="KAB8079467.1"/>
    <property type="molecule type" value="Genomic_DNA"/>
</dbReference>